<name>A0ABM5FFS4_9SAUR</name>
<keyword evidence="7" id="KW-0804">Transcription</keyword>
<evidence type="ECO:0000256" key="3">
    <source>
        <dbReference type="ARBA" id="ARBA00022737"/>
    </source>
</evidence>
<evidence type="ECO:0000259" key="13">
    <source>
        <dbReference type="PROSITE" id="PS50805"/>
    </source>
</evidence>
<evidence type="ECO:0000256" key="5">
    <source>
        <dbReference type="ARBA" id="ARBA00022833"/>
    </source>
</evidence>
<evidence type="ECO:0000256" key="10">
    <source>
        <dbReference type="SAM" id="MobiDB-lite"/>
    </source>
</evidence>
<keyword evidence="3" id="KW-0677">Repeat</keyword>
<feature type="domain" description="KRAB" evidence="13">
    <location>
        <begin position="212"/>
        <end position="293"/>
    </location>
</feature>
<dbReference type="SUPFAM" id="SSF57667">
    <property type="entry name" value="beta-beta-alpha zinc fingers"/>
    <property type="match status" value="6"/>
</dbReference>
<evidence type="ECO:0000313" key="14">
    <source>
        <dbReference type="Proteomes" id="UP001652642"/>
    </source>
</evidence>
<feature type="domain" description="C2H2-type" evidence="11">
    <location>
        <begin position="508"/>
        <end position="535"/>
    </location>
</feature>
<evidence type="ECO:0000256" key="4">
    <source>
        <dbReference type="ARBA" id="ARBA00022771"/>
    </source>
</evidence>
<feature type="domain" description="C2H2-type" evidence="11">
    <location>
        <begin position="396"/>
        <end position="423"/>
    </location>
</feature>
<evidence type="ECO:0000256" key="2">
    <source>
        <dbReference type="ARBA" id="ARBA00022723"/>
    </source>
</evidence>
<keyword evidence="2" id="KW-0479">Metal-binding</keyword>
<protein>
    <submittedName>
        <fullName evidence="15">Zinc finger protein 202-like isoform X6</fullName>
    </submittedName>
</protein>
<dbReference type="InterPro" id="IPR013087">
    <property type="entry name" value="Znf_C2H2_type"/>
</dbReference>
<keyword evidence="8" id="KW-0539">Nucleus</keyword>
<proteinExistence type="predicted"/>
<dbReference type="InterPro" id="IPR003309">
    <property type="entry name" value="SCAN_dom"/>
</dbReference>
<dbReference type="PANTHER" id="PTHR23234:SF8">
    <property type="entry name" value="C2H2-TYPE DOMAIN-CONTAINING PROTEIN"/>
    <property type="match status" value="1"/>
</dbReference>
<dbReference type="CDD" id="cd07765">
    <property type="entry name" value="KRAB_A-box"/>
    <property type="match status" value="1"/>
</dbReference>
<evidence type="ECO:0000256" key="9">
    <source>
        <dbReference type="PROSITE-ProRule" id="PRU00042"/>
    </source>
</evidence>
<keyword evidence="4 9" id="KW-0863">Zinc-finger</keyword>
<feature type="region of interest" description="Disordered" evidence="10">
    <location>
        <begin position="1"/>
        <end position="29"/>
    </location>
</feature>
<keyword evidence="14" id="KW-1185">Reference proteome</keyword>
<evidence type="ECO:0000256" key="8">
    <source>
        <dbReference type="ARBA" id="ARBA00023242"/>
    </source>
</evidence>
<dbReference type="InterPro" id="IPR050758">
    <property type="entry name" value="Znf_C2H2-type"/>
</dbReference>
<comment type="subcellular location">
    <subcellularLocation>
        <location evidence="1">Nucleus</location>
    </subcellularLocation>
</comment>
<accession>A0ABM5FFS4</accession>
<dbReference type="SMART" id="SM00355">
    <property type="entry name" value="ZnF_C2H2"/>
    <property type="match status" value="9"/>
</dbReference>
<feature type="domain" description="C2H2-type" evidence="11">
    <location>
        <begin position="480"/>
        <end position="507"/>
    </location>
</feature>
<dbReference type="Gene3D" id="6.10.140.140">
    <property type="match status" value="1"/>
</dbReference>
<dbReference type="PROSITE" id="PS50804">
    <property type="entry name" value="SCAN_BOX"/>
    <property type="match status" value="1"/>
</dbReference>
<dbReference type="SMART" id="SM00431">
    <property type="entry name" value="SCAN"/>
    <property type="match status" value="1"/>
</dbReference>
<dbReference type="Gene3D" id="1.10.4020.10">
    <property type="entry name" value="DNA breaking-rejoining enzymes"/>
    <property type="match status" value="1"/>
</dbReference>
<evidence type="ECO:0000256" key="1">
    <source>
        <dbReference type="ARBA" id="ARBA00004123"/>
    </source>
</evidence>
<feature type="domain" description="C2H2-type" evidence="11">
    <location>
        <begin position="424"/>
        <end position="451"/>
    </location>
</feature>
<dbReference type="RefSeq" id="XP_072844252.1">
    <property type="nucleotide sequence ID" value="XM_072988151.1"/>
</dbReference>
<feature type="domain" description="C2H2-type" evidence="11">
    <location>
        <begin position="564"/>
        <end position="591"/>
    </location>
</feature>
<dbReference type="InterPro" id="IPR036051">
    <property type="entry name" value="KRAB_dom_sf"/>
</dbReference>
<keyword evidence="5" id="KW-0862">Zinc</keyword>
<reference evidence="14" key="1">
    <citation type="submission" date="2025-05" db="UniProtKB">
        <authorList>
            <consortium name="RefSeq"/>
        </authorList>
    </citation>
    <scope>NUCLEOTIDE SEQUENCE [LARGE SCALE GENOMIC DNA]</scope>
</reference>
<dbReference type="GeneID" id="110069969"/>
<dbReference type="Proteomes" id="UP001652642">
    <property type="component" value="Chromosome 2"/>
</dbReference>
<dbReference type="InterPro" id="IPR038269">
    <property type="entry name" value="SCAN_sf"/>
</dbReference>
<dbReference type="PROSITE" id="PS50805">
    <property type="entry name" value="KRAB"/>
    <property type="match status" value="1"/>
</dbReference>
<dbReference type="Pfam" id="PF00096">
    <property type="entry name" value="zf-C2H2"/>
    <property type="match status" value="9"/>
</dbReference>
<feature type="domain" description="SCAN box" evidence="12">
    <location>
        <begin position="51"/>
        <end position="128"/>
    </location>
</feature>
<organism evidence="14 15">
    <name type="scientific">Pogona vitticeps</name>
    <name type="common">central bearded dragon</name>
    <dbReference type="NCBI Taxonomy" id="103695"/>
    <lineage>
        <taxon>Eukaryota</taxon>
        <taxon>Metazoa</taxon>
        <taxon>Chordata</taxon>
        <taxon>Craniata</taxon>
        <taxon>Vertebrata</taxon>
        <taxon>Euteleostomi</taxon>
        <taxon>Lepidosauria</taxon>
        <taxon>Squamata</taxon>
        <taxon>Bifurcata</taxon>
        <taxon>Unidentata</taxon>
        <taxon>Episquamata</taxon>
        <taxon>Toxicofera</taxon>
        <taxon>Iguania</taxon>
        <taxon>Acrodonta</taxon>
        <taxon>Agamidae</taxon>
        <taxon>Amphibolurinae</taxon>
        <taxon>Pogona</taxon>
    </lineage>
</organism>
<sequence length="649" mass="74294">MNQRSKMGEEDLAGVGADTIPPMMQSGRKADLWERKRQDDLDIVVSQEQCQCFRQFSYEEAEGPREACARLHHLCRKWLKPEKHTKAQILDLVILEQFLAIIPLELQSWVRECGAETSSQAVALAEGFLLSQAEEKRKEEQKMKHFTAEFQCDFIAVENTPLDRRQSMFPRGEEHDDDDGDAPLKGAGKLCGRSGPSSLLPCDGEELDKGLMTFEEVAVNFTQEEWALLDPDQRSLYREVMVENNQIMAYCDGEENIYAATEPLHFPAAIAPLHERVKEELGLTDEESYAREEPYKSIMYWEHFPESVALPVYGKVPYENIHFKNEASGKGMDSKPQFTSQETLERGQGCEESSAGPFFLQMHERVQYQCEDCGKCFTYPSNLLAHQSVHVGEKPYKCQECGEGFAQNSTLLEHQRVHTGEKPYKCQECGKGFCYSSALLTHQRVHTGEKLHQCQECGKCFTYPSNLLAHQNVHTGEKPFKCQYCGKCFSQSSGLVKHQRIHTGEKPYKCQECGKQFARNSNLLTHRRIHTGEKPYTCQECGKGFVQNANLLTHQRAHTGEKPFRCQECGKCFARNSHLLKHERVHTGEKPYMCQECGKCFSQHSHLLKHQRIHTTKRSYKYKTGGSILFLSQDFMKNQRIHRGGRPHK</sequence>
<dbReference type="InterPro" id="IPR036236">
    <property type="entry name" value="Znf_C2H2_sf"/>
</dbReference>
<dbReference type="Pfam" id="PF01352">
    <property type="entry name" value="KRAB"/>
    <property type="match status" value="1"/>
</dbReference>
<dbReference type="SMART" id="SM00349">
    <property type="entry name" value="KRAB"/>
    <property type="match status" value="1"/>
</dbReference>
<evidence type="ECO:0000259" key="11">
    <source>
        <dbReference type="PROSITE" id="PS50157"/>
    </source>
</evidence>
<dbReference type="SUPFAM" id="SSF47353">
    <property type="entry name" value="Retrovirus capsid dimerization domain-like"/>
    <property type="match status" value="1"/>
</dbReference>
<dbReference type="CDD" id="cd07936">
    <property type="entry name" value="SCAN"/>
    <property type="match status" value="1"/>
</dbReference>
<dbReference type="PROSITE" id="PS00028">
    <property type="entry name" value="ZINC_FINGER_C2H2_1"/>
    <property type="match status" value="9"/>
</dbReference>
<keyword evidence="6" id="KW-0805">Transcription regulation</keyword>
<dbReference type="InterPro" id="IPR001909">
    <property type="entry name" value="KRAB"/>
</dbReference>
<feature type="domain" description="C2H2-type" evidence="11">
    <location>
        <begin position="452"/>
        <end position="479"/>
    </location>
</feature>
<evidence type="ECO:0000313" key="15">
    <source>
        <dbReference type="RefSeq" id="XP_072844252.1"/>
    </source>
</evidence>
<evidence type="ECO:0000256" key="6">
    <source>
        <dbReference type="ARBA" id="ARBA00023015"/>
    </source>
</evidence>
<dbReference type="Pfam" id="PF02023">
    <property type="entry name" value="SCAN"/>
    <property type="match status" value="1"/>
</dbReference>
<dbReference type="SUPFAM" id="SSF109640">
    <property type="entry name" value="KRAB domain (Kruppel-associated box)"/>
    <property type="match status" value="1"/>
</dbReference>
<feature type="domain" description="C2H2-type" evidence="11">
    <location>
        <begin position="368"/>
        <end position="395"/>
    </location>
</feature>
<dbReference type="PROSITE" id="PS50157">
    <property type="entry name" value="ZINC_FINGER_C2H2_2"/>
    <property type="match status" value="9"/>
</dbReference>
<gene>
    <name evidence="15" type="primary">LOC110069969</name>
</gene>
<dbReference type="Gene3D" id="3.30.160.60">
    <property type="entry name" value="Classic Zinc Finger"/>
    <property type="match status" value="9"/>
</dbReference>
<evidence type="ECO:0000256" key="7">
    <source>
        <dbReference type="ARBA" id="ARBA00023163"/>
    </source>
</evidence>
<evidence type="ECO:0000259" key="12">
    <source>
        <dbReference type="PROSITE" id="PS50804"/>
    </source>
</evidence>
<dbReference type="PANTHER" id="PTHR23234">
    <property type="entry name" value="ZNF44 PROTEIN"/>
    <property type="match status" value="1"/>
</dbReference>
<feature type="domain" description="C2H2-type" evidence="11">
    <location>
        <begin position="536"/>
        <end position="563"/>
    </location>
</feature>
<reference evidence="15" key="2">
    <citation type="submission" date="2025-08" db="UniProtKB">
        <authorList>
            <consortium name="RefSeq"/>
        </authorList>
    </citation>
    <scope>IDENTIFICATION</scope>
</reference>
<feature type="domain" description="C2H2-type" evidence="11">
    <location>
        <begin position="592"/>
        <end position="619"/>
    </location>
</feature>